<organism evidence="5 6">
    <name type="scientific">Anaerococcus octavius</name>
    <dbReference type="NCBI Taxonomy" id="54007"/>
    <lineage>
        <taxon>Bacteria</taxon>
        <taxon>Bacillati</taxon>
        <taxon>Bacillota</taxon>
        <taxon>Tissierellia</taxon>
        <taxon>Tissierellales</taxon>
        <taxon>Peptoniphilaceae</taxon>
        <taxon>Anaerococcus</taxon>
    </lineage>
</organism>
<dbReference type="GO" id="GO:0004731">
    <property type="term" value="F:purine-nucleoside phosphorylase activity"/>
    <property type="evidence" value="ECO:0007669"/>
    <property type="project" value="TreeGrafter"/>
</dbReference>
<dbReference type="RefSeq" id="WP_101540444.1">
    <property type="nucleotide sequence ID" value="NZ_PKGS01000004.1"/>
</dbReference>
<evidence type="ECO:0000256" key="2">
    <source>
        <dbReference type="ARBA" id="ARBA00021980"/>
    </source>
</evidence>
<dbReference type="EMBL" id="PKGS01000004">
    <property type="protein sequence ID" value="PKZ16421.1"/>
    <property type="molecule type" value="Genomic_DNA"/>
</dbReference>
<dbReference type="InterPro" id="IPR035994">
    <property type="entry name" value="Nucleoside_phosphorylase_sf"/>
</dbReference>
<name>A0A2I1M8H5_9FIRM</name>
<dbReference type="GO" id="GO:0006152">
    <property type="term" value="P:purine nucleoside catabolic process"/>
    <property type="evidence" value="ECO:0007669"/>
    <property type="project" value="TreeGrafter"/>
</dbReference>
<keyword evidence="6" id="KW-1185">Reference proteome</keyword>
<dbReference type="GO" id="GO:0004850">
    <property type="term" value="F:uridine phosphorylase activity"/>
    <property type="evidence" value="ECO:0007669"/>
    <property type="project" value="UniProtKB-EC"/>
</dbReference>
<evidence type="ECO:0000313" key="6">
    <source>
        <dbReference type="Proteomes" id="UP000234335"/>
    </source>
</evidence>
<dbReference type="Proteomes" id="UP000234335">
    <property type="component" value="Unassembled WGS sequence"/>
</dbReference>
<reference evidence="5 6" key="1">
    <citation type="submission" date="2017-12" db="EMBL/GenBank/DDBJ databases">
        <title>Phylogenetic diversity of female urinary microbiome.</title>
        <authorList>
            <person name="Thomas-White K."/>
            <person name="Wolfe A.J."/>
        </authorList>
    </citation>
    <scope>NUCLEOTIDE SEQUENCE [LARGE SCALE GENOMIC DNA]</scope>
    <source>
        <strain evidence="5 6">UMB0119</strain>
    </source>
</reference>
<dbReference type="CDD" id="cd09007">
    <property type="entry name" value="NP-I_spr0068"/>
    <property type="match status" value="1"/>
</dbReference>
<dbReference type="Pfam" id="PF01048">
    <property type="entry name" value="PNP_UDP_1"/>
    <property type="match status" value="1"/>
</dbReference>
<sequence length="256" mass="28783">MTIFKNQYPILEYDDSEKSIILPNHENLELDLPKKCLFTFLADALDKLANDCNAHIIGTFNSISKIYPIYIINYKGEEICLVQAPVGAAASAQILDWLISYGCEQIISTGSCGVLVDIDENTFLVPTKALRDEGTSYHYLPPSRFVNINKKALKVIEKTLMSHNLKYEEVITWSTDGFYRETKDMVEYRINEGCKVVEMECSALAAVAEFRGAVWGEILFTADSLANVEKYDPRGFGGDSIEYALKLSLDTLLNFD</sequence>
<feature type="domain" description="Nucleoside phosphorylase" evidence="4">
    <location>
        <begin position="64"/>
        <end position="227"/>
    </location>
</feature>
<evidence type="ECO:0000256" key="3">
    <source>
        <dbReference type="ARBA" id="ARBA00048447"/>
    </source>
</evidence>
<dbReference type="PANTHER" id="PTHR43691:SF11">
    <property type="entry name" value="FI09636P-RELATED"/>
    <property type="match status" value="1"/>
</dbReference>
<evidence type="ECO:0000256" key="1">
    <source>
        <dbReference type="ARBA" id="ARBA00011888"/>
    </source>
</evidence>
<dbReference type="GO" id="GO:0005829">
    <property type="term" value="C:cytosol"/>
    <property type="evidence" value="ECO:0007669"/>
    <property type="project" value="TreeGrafter"/>
</dbReference>
<evidence type="ECO:0000313" key="5">
    <source>
        <dbReference type="EMBL" id="PKZ16421.1"/>
    </source>
</evidence>
<dbReference type="Gene3D" id="3.40.50.1580">
    <property type="entry name" value="Nucleoside phosphorylase domain"/>
    <property type="match status" value="1"/>
</dbReference>
<dbReference type="InterPro" id="IPR000845">
    <property type="entry name" value="Nucleoside_phosphorylase_d"/>
</dbReference>
<dbReference type="SUPFAM" id="SSF53167">
    <property type="entry name" value="Purine and uridine phosphorylases"/>
    <property type="match status" value="1"/>
</dbReference>
<gene>
    <name evidence="5" type="ORF">CYJ34_06265</name>
</gene>
<dbReference type="AlphaFoldDB" id="A0A2I1M8H5"/>
<comment type="catalytic activity">
    <reaction evidence="3">
        <text>uridine + phosphate = alpha-D-ribose 1-phosphate + uracil</text>
        <dbReference type="Rhea" id="RHEA:24388"/>
        <dbReference type="ChEBI" id="CHEBI:16704"/>
        <dbReference type="ChEBI" id="CHEBI:17568"/>
        <dbReference type="ChEBI" id="CHEBI:43474"/>
        <dbReference type="ChEBI" id="CHEBI:57720"/>
        <dbReference type="EC" id="2.4.2.3"/>
    </reaction>
</comment>
<dbReference type="EC" id="2.4.2.3" evidence="1"/>
<proteinExistence type="predicted"/>
<protein>
    <recommendedName>
        <fullName evidence="2">Uridine phosphorylase</fullName>
        <ecNumber evidence="1">2.4.2.3</ecNumber>
    </recommendedName>
</protein>
<accession>A0A2I1M8H5</accession>
<evidence type="ECO:0000259" key="4">
    <source>
        <dbReference type="Pfam" id="PF01048"/>
    </source>
</evidence>
<comment type="caution">
    <text evidence="5">The sequence shown here is derived from an EMBL/GenBank/DDBJ whole genome shotgun (WGS) entry which is preliminary data.</text>
</comment>
<dbReference type="PANTHER" id="PTHR43691">
    <property type="entry name" value="URIDINE PHOSPHORYLASE"/>
    <property type="match status" value="1"/>
</dbReference>